<comment type="cofactor">
    <cofactor evidence="13">
        <name>heme</name>
        <dbReference type="ChEBI" id="CHEBI:30413"/>
    </cofactor>
    <text evidence="13">Binds 4 heme groups per subunit.</text>
</comment>
<evidence type="ECO:0000256" key="10">
    <source>
        <dbReference type="ARBA" id="ARBA00023004"/>
    </source>
</evidence>
<dbReference type="GO" id="GO:0009055">
    <property type="term" value="F:electron transfer activity"/>
    <property type="evidence" value="ECO:0007669"/>
    <property type="project" value="TreeGrafter"/>
</dbReference>
<organism evidence="15 16">
    <name type="scientific">Campylobacter pinnipediorum subsp. caledonicus</name>
    <dbReference type="NCBI Taxonomy" id="1874362"/>
    <lineage>
        <taxon>Bacteria</taxon>
        <taxon>Pseudomonadati</taxon>
        <taxon>Campylobacterota</taxon>
        <taxon>Epsilonproteobacteria</taxon>
        <taxon>Campylobacterales</taxon>
        <taxon>Campylobacteraceae</taxon>
        <taxon>Campylobacter</taxon>
    </lineage>
</organism>
<feature type="binding site" description="covalent" evidence="13">
    <location>
        <position position="74"/>
    </location>
    <ligand>
        <name>heme</name>
        <dbReference type="ChEBI" id="CHEBI:30413"/>
        <label>2</label>
    </ligand>
</feature>
<evidence type="ECO:0000256" key="6">
    <source>
        <dbReference type="ARBA" id="ARBA00022692"/>
    </source>
</evidence>
<feature type="binding site" description="covalent" evidence="13">
    <location>
        <position position="41"/>
    </location>
    <ligand>
        <name>heme</name>
        <dbReference type="ChEBI" id="CHEBI:30413"/>
        <label>1</label>
    </ligand>
</feature>
<evidence type="ECO:0000256" key="12">
    <source>
        <dbReference type="PIRNR" id="PIRNR000013"/>
    </source>
</evidence>
<dbReference type="PANTHER" id="PTHR30333">
    <property type="entry name" value="CYTOCHROME C-TYPE PROTEIN"/>
    <property type="match status" value="1"/>
</dbReference>
<comment type="similarity">
    <text evidence="2">Belongs to the NapC/NirT/NrfH family.</text>
</comment>
<dbReference type="GO" id="GO:0020037">
    <property type="term" value="F:heme binding"/>
    <property type="evidence" value="ECO:0007669"/>
    <property type="project" value="InterPro"/>
</dbReference>
<evidence type="ECO:0000256" key="4">
    <source>
        <dbReference type="ARBA" id="ARBA00022475"/>
    </source>
</evidence>
<gene>
    <name evidence="15" type="ORF">CPIN18021_1289</name>
</gene>
<dbReference type="GO" id="GO:0005886">
    <property type="term" value="C:plasma membrane"/>
    <property type="evidence" value="ECO:0007669"/>
    <property type="project" value="UniProtKB-SubCell"/>
</dbReference>
<keyword evidence="6" id="KW-0812">Transmembrane</keyword>
<feature type="binding site" description="covalent" evidence="13">
    <location>
        <position position="125"/>
    </location>
    <ligand>
        <name>heme</name>
        <dbReference type="ChEBI" id="CHEBI:30413"/>
        <label>3</label>
    </ligand>
</feature>
<proteinExistence type="inferred from homology"/>
<evidence type="ECO:0000313" key="16">
    <source>
        <dbReference type="Proteomes" id="UP000190868"/>
    </source>
</evidence>
<feature type="binding site" description="axial binding residue" evidence="14">
    <location>
        <position position="47"/>
    </location>
    <ligand>
        <name>heme</name>
        <dbReference type="ChEBI" id="CHEBI:30413"/>
        <label>1</label>
    </ligand>
    <ligandPart>
        <name>Fe</name>
        <dbReference type="ChEBI" id="CHEBI:18248"/>
    </ligandPart>
</feature>
<keyword evidence="8 12" id="KW-0249">Electron transport</keyword>
<feature type="binding site" description="covalent" evidence="13">
    <location>
        <position position="71"/>
    </location>
    <ligand>
        <name>heme</name>
        <dbReference type="ChEBI" id="CHEBI:30413"/>
        <label>2</label>
    </ligand>
</feature>
<comment type="PTM">
    <text evidence="12">Binds 4 heme groups per subunit.</text>
</comment>
<keyword evidence="10 12" id="KW-0408">Iron</keyword>
<sequence>MTKNKKKVFVLSSIIIGIFIGLISSMGIADVLHATGSGYTCTMCHTMDAMNAAYNEDTHGGRNKLGIKAECSACHLDHTSAYTYVLTKIKVSINDGYKTFFTNTDKIDWRKKREHASHFVYDSGCMTCHSNLKNVIQSGKAFLPHRDYFVLGNKNNKTCVECHKNVGHKNLGLQIDKFEKIKLEKQSRKE</sequence>
<keyword evidence="4" id="KW-1003">Cell membrane</keyword>
<dbReference type="Gene3D" id="1.10.3820.10">
    <property type="entry name" value="Di-heme elbow motif domain"/>
    <property type="match status" value="1"/>
</dbReference>
<dbReference type="InterPro" id="IPR005126">
    <property type="entry name" value="NapC/NirT_cyt_c_N"/>
</dbReference>
<keyword evidence="9" id="KW-1133">Transmembrane helix</keyword>
<feature type="binding site" description="axial binding residue" evidence="14">
    <location>
        <position position="75"/>
    </location>
    <ligand>
        <name>heme</name>
        <dbReference type="ChEBI" id="CHEBI:30413"/>
        <label>2</label>
    </ligand>
    <ligandPart>
        <name>Fe</name>
        <dbReference type="ChEBI" id="CHEBI:18248"/>
    </ligandPart>
</feature>
<evidence type="ECO:0000256" key="7">
    <source>
        <dbReference type="ARBA" id="ARBA00022723"/>
    </source>
</evidence>
<dbReference type="GeneID" id="56566881"/>
<evidence type="ECO:0000256" key="8">
    <source>
        <dbReference type="ARBA" id="ARBA00022982"/>
    </source>
</evidence>
<feature type="binding site" description="covalent" evidence="13">
    <location>
        <position position="44"/>
    </location>
    <ligand>
        <name>heme</name>
        <dbReference type="ChEBI" id="CHEBI:30413"/>
        <label>1</label>
    </ligand>
</feature>
<evidence type="ECO:0000256" key="2">
    <source>
        <dbReference type="ARBA" id="ARBA00007395"/>
    </source>
</evidence>
<feature type="binding site" description="axial binding residue" evidence="14">
    <location>
        <position position="168"/>
    </location>
    <ligand>
        <name>heme</name>
        <dbReference type="ChEBI" id="CHEBI:30413"/>
        <label>2</label>
    </ligand>
    <ligandPart>
        <name>Fe</name>
        <dbReference type="ChEBI" id="CHEBI:18248"/>
    </ligandPart>
</feature>
<dbReference type="AlphaFoldDB" id="A0A1S6U8N6"/>
<name>A0A1S6U8N6_9BACT</name>
<dbReference type="Pfam" id="PF03264">
    <property type="entry name" value="Cytochrom_NNT"/>
    <property type="match status" value="1"/>
</dbReference>
<keyword evidence="16" id="KW-1185">Reference proteome</keyword>
<dbReference type="EMBL" id="CP017258">
    <property type="protein sequence ID" value="AQW88083.1"/>
    <property type="molecule type" value="Genomic_DNA"/>
</dbReference>
<feature type="binding site" description="covalent" evidence="13">
    <location>
        <position position="159"/>
    </location>
    <ligand>
        <name>heme</name>
        <dbReference type="ChEBI" id="CHEBI:30413"/>
        <label>4</label>
    </ligand>
</feature>
<evidence type="ECO:0000313" key="15">
    <source>
        <dbReference type="EMBL" id="AQW88083.1"/>
    </source>
</evidence>
<dbReference type="GO" id="GO:0009061">
    <property type="term" value="P:anaerobic respiration"/>
    <property type="evidence" value="ECO:0007669"/>
    <property type="project" value="TreeGrafter"/>
</dbReference>
<evidence type="ECO:0000256" key="11">
    <source>
        <dbReference type="ARBA" id="ARBA00023136"/>
    </source>
</evidence>
<comment type="subcellular location">
    <subcellularLocation>
        <location evidence="1">Cell membrane</location>
        <topology evidence="1">Single-pass membrane protein</topology>
    </subcellularLocation>
</comment>
<dbReference type="PIRSF" id="PIRSF000013">
    <property type="entry name" value="4_hem_cytochrm_NapC"/>
    <property type="match status" value="1"/>
</dbReference>
<evidence type="ECO:0000256" key="1">
    <source>
        <dbReference type="ARBA" id="ARBA00004162"/>
    </source>
</evidence>
<dbReference type="GO" id="GO:0046872">
    <property type="term" value="F:metal ion binding"/>
    <property type="evidence" value="ECO:0007669"/>
    <property type="project" value="UniProtKB-KW"/>
</dbReference>
<dbReference type="InterPro" id="IPR036280">
    <property type="entry name" value="Multihaem_cyt_sf"/>
</dbReference>
<dbReference type="InterPro" id="IPR038266">
    <property type="entry name" value="NapC/NirT_cytc_sf"/>
</dbReference>
<keyword evidence="7 12" id="KW-0479">Metal-binding</keyword>
<dbReference type="PANTHER" id="PTHR30333:SF3">
    <property type="entry name" value="CYTOCHROME C-TYPE PROTEIN TORY"/>
    <property type="match status" value="1"/>
</dbReference>
<dbReference type="RefSeq" id="WP_069632361.1">
    <property type="nucleotide sequence ID" value="NZ_CP017018.1"/>
</dbReference>
<keyword evidence="11" id="KW-0472">Membrane</keyword>
<dbReference type="Proteomes" id="UP000190868">
    <property type="component" value="Chromosome"/>
</dbReference>
<feature type="binding site" description="axial binding residue" evidence="14">
    <location>
        <position position="129"/>
    </location>
    <ligand>
        <name>heme</name>
        <dbReference type="ChEBI" id="CHEBI:30413"/>
        <label>3</label>
    </ligand>
    <ligandPart>
        <name>Fe</name>
        <dbReference type="ChEBI" id="CHEBI:18248"/>
    </ligandPart>
</feature>
<feature type="binding site" description="axial binding residue" evidence="14">
    <location>
        <position position="163"/>
    </location>
    <ligand>
        <name>heme</name>
        <dbReference type="ChEBI" id="CHEBI:30413"/>
        <label>4</label>
    </ligand>
    <ligandPart>
        <name>Fe</name>
        <dbReference type="ChEBI" id="CHEBI:18248"/>
    </ligandPart>
</feature>
<reference evidence="16" key="1">
    <citation type="submission" date="2016-09" db="EMBL/GenBank/DDBJ databases">
        <title>Comparative genomics of the Campylobacter concisus group.</title>
        <authorList>
            <person name="Miller W.G."/>
            <person name="Yee E."/>
            <person name="Chapman M.H."/>
            <person name="Huynh S."/>
            <person name="Bono J.L."/>
            <person name="On S.L.W."/>
            <person name="StLeger J."/>
            <person name="Foster G."/>
            <person name="Parker C.T."/>
        </authorList>
    </citation>
    <scope>NUCLEOTIDE SEQUENCE [LARGE SCALE GENOMIC DNA]</scope>
    <source>
        <strain evidence="16">RM18021</strain>
    </source>
</reference>
<evidence type="ECO:0000256" key="14">
    <source>
        <dbReference type="PIRSR" id="PIRSR000013-2"/>
    </source>
</evidence>
<keyword evidence="3 12" id="KW-0813">Transport</keyword>
<keyword evidence="5 12" id="KW-0349">Heme</keyword>
<evidence type="ECO:0000256" key="9">
    <source>
        <dbReference type="ARBA" id="ARBA00022989"/>
    </source>
</evidence>
<dbReference type="SUPFAM" id="SSF48695">
    <property type="entry name" value="Multiheme cytochromes"/>
    <property type="match status" value="1"/>
</dbReference>
<feature type="binding site" description="axial binding residue" evidence="14">
    <location>
        <position position="95"/>
    </location>
    <ligand>
        <name>heme</name>
        <dbReference type="ChEBI" id="CHEBI:30413"/>
        <label>1</label>
    </ligand>
    <ligandPart>
        <name>Fe</name>
        <dbReference type="ChEBI" id="CHEBI:18248"/>
    </ligandPart>
</feature>
<protein>
    <recommendedName>
        <fullName evidence="12">Cytochrome c-type protein</fullName>
    </recommendedName>
</protein>
<dbReference type="InterPro" id="IPR051174">
    <property type="entry name" value="Cytochrome_c-type_ET"/>
</dbReference>
<feature type="binding site" description="covalent" evidence="13">
    <location>
        <position position="162"/>
    </location>
    <ligand>
        <name>heme</name>
        <dbReference type="ChEBI" id="CHEBI:30413"/>
        <label>4</label>
    </ligand>
</feature>
<evidence type="ECO:0000256" key="5">
    <source>
        <dbReference type="ARBA" id="ARBA00022617"/>
    </source>
</evidence>
<dbReference type="KEGG" id="cpin:CPIN18020_1240"/>
<accession>A0A1S6U8N6</accession>
<feature type="binding site" evidence="13">
    <location>
        <position position="95"/>
    </location>
    <ligand>
        <name>a menaquinol</name>
        <dbReference type="ChEBI" id="CHEBI:18151"/>
    </ligand>
</feature>
<dbReference type="GO" id="GO:0019333">
    <property type="term" value="P:denitrification pathway"/>
    <property type="evidence" value="ECO:0007669"/>
    <property type="project" value="InterPro"/>
</dbReference>
<feature type="binding site" description="covalent" evidence="13">
    <location>
        <position position="128"/>
    </location>
    <ligand>
        <name>heme</name>
        <dbReference type="ChEBI" id="CHEBI:30413"/>
        <label>3</label>
    </ligand>
</feature>
<evidence type="ECO:0000256" key="13">
    <source>
        <dbReference type="PIRSR" id="PIRSR000013-1"/>
    </source>
</evidence>
<dbReference type="InterPro" id="IPR024717">
    <property type="entry name" value="NapC/NirT/NrfH"/>
</dbReference>
<evidence type="ECO:0000256" key="3">
    <source>
        <dbReference type="ARBA" id="ARBA00022448"/>
    </source>
</evidence>